<proteinExistence type="predicted"/>
<feature type="domain" description="HECT" evidence="2">
    <location>
        <begin position="43"/>
        <end position="76"/>
    </location>
</feature>
<dbReference type="Gene3D" id="3.90.1750.10">
    <property type="entry name" value="Hect, E3 ligase catalytic domains"/>
    <property type="match status" value="1"/>
</dbReference>
<evidence type="ECO:0000313" key="4">
    <source>
        <dbReference type="Proteomes" id="UP001159427"/>
    </source>
</evidence>
<accession>A0ABN8M0M8</accession>
<dbReference type="Proteomes" id="UP001159427">
    <property type="component" value="Unassembled WGS sequence"/>
</dbReference>
<reference evidence="3 4" key="1">
    <citation type="submission" date="2022-05" db="EMBL/GenBank/DDBJ databases">
        <authorList>
            <consortium name="Genoscope - CEA"/>
            <person name="William W."/>
        </authorList>
    </citation>
    <scope>NUCLEOTIDE SEQUENCE [LARGE SCALE GENOMIC DNA]</scope>
</reference>
<evidence type="ECO:0000313" key="3">
    <source>
        <dbReference type="EMBL" id="CAH3021043.1"/>
    </source>
</evidence>
<comment type="caution">
    <text evidence="1">Lacks conserved residue(s) required for the propagation of feature annotation.</text>
</comment>
<sequence>MDCNQIIDVDGPGTSYMEASILIVSPELLPSQTRKSEQTLKKQQIDIRRELDIDFVDEDRIDAKGLTREYLNLVLQGEYLNLVLQGITDGTGSYILFEVAISPALTVVQGGSGLVGLSRAFSPYLVTRDITSSLTISDIPDLTVQMCLQEVK</sequence>
<name>A0ABN8M0M8_9CNID</name>
<comment type="caution">
    <text evidence="3">The sequence shown here is derived from an EMBL/GenBank/DDBJ whole genome shotgun (WGS) entry which is preliminary data.</text>
</comment>
<feature type="non-terminal residue" evidence="3">
    <location>
        <position position="152"/>
    </location>
</feature>
<dbReference type="InterPro" id="IPR000569">
    <property type="entry name" value="HECT_dom"/>
</dbReference>
<protein>
    <recommendedName>
        <fullName evidence="2">HECT domain-containing protein</fullName>
    </recommendedName>
</protein>
<keyword evidence="1" id="KW-0833">Ubl conjugation pathway</keyword>
<evidence type="ECO:0000259" key="2">
    <source>
        <dbReference type="PROSITE" id="PS50237"/>
    </source>
</evidence>
<dbReference type="PROSITE" id="PS50237">
    <property type="entry name" value="HECT"/>
    <property type="match status" value="1"/>
</dbReference>
<gene>
    <name evidence="3" type="ORF">PEVE_00009607</name>
</gene>
<keyword evidence="4" id="KW-1185">Reference proteome</keyword>
<organism evidence="3 4">
    <name type="scientific">Porites evermanni</name>
    <dbReference type="NCBI Taxonomy" id="104178"/>
    <lineage>
        <taxon>Eukaryota</taxon>
        <taxon>Metazoa</taxon>
        <taxon>Cnidaria</taxon>
        <taxon>Anthozoa</taxon>
        <taxon>Hexacorallia</taxon>
        <taxon>Scleractinia</taxon>
        <taxon>Fungiina</taxon>
        <taxon>Poritidae</taxon>
        <taxon>Porites</taxon>
    </lineage>
</organism>
<dbReference type="EMBL" id="CALNXI010000167">
    <property type="protein sequence ID" value="CAH3021043.1"/>
    <property type="molecule type" value="Genomic_DNA"/>
</dbReference>
<evidence type="ECO:0000256" key="1">
    <source>
        <dbReference type="PROSITE-ProRule" id="PRU00104"/>
    </source>
</evidence>